<dbReference type="InterPro" id="IPR006913">
    <property type="entry name" value="CENP-V/GFA"/>
</dbReference>
<evidence type="ECO:0000259" key="4">
    <source>
        <dbReference type="PROSITE" id="PS51891"/>
    </source>
</evidence>
<comment type="similarity">
    <text evidence="1">Belongs to the Gfa family.</text>
</comment>
<evidence type="ECO:0000313" key="6">
    <source>
        <dbReference type="Proteomes" id="UP000700596"/>
    </source>
</evidence>
<dbReference type="Pfam" id="PF04828">
    <property type="entry name" value="GFA"/>
    <property type="match status" value="1"/>
</dbReference>
<dbReference type="Gene3D" id="2.170.150.70">
    <property type="match status" value="1"/>
</dbReference>
<dbReference type="GO" id="GO:0046872">
    <property type="term" value="F:metal ion binding"/>
    <property type="evidence" value="ECO:0007669"/>
    <property type="project" value="UniProtKB-KW"/>
</dbReference>
<dbReference type="OrthoDB" id="2993351at2759"/>
<accession>A0A9P9DCY9</accession>
<reference evidence="5" key="1">
    <citation type="journal article" date="2021" name="Nat. Commun.">
        <title>Genetic determinants of endophytism in the Arabidopsis root mycobiome.</title>
        <authorList>
            <person name="Mesny F."/>
            <person name="Miyauchi S."/>
            <person name="Thiergart T."/>
            <person name="Pickel B."/>
            <person name="Atanasova L."/>
            <person name="Karlsson M."/>
            <person name="Huettel B."/>
            <person name="Barry K.W."/>
            <person name="Haridas S."/>
            <person name="Chen C."/>
            <person name="Bauer D."/>
            <person name="Andreopoulos W."/>
            <person name="Pangilinan J."/>
            <person name="LaButti K."/>
            <person name="Riley R."/>
            <person name="Lipzen A."/>
            <person name="Clum A."/>
            <person name="Drula E."/>
            <person name="Henrissat B."/>
            <person name="Kohler A."/>
            <person name="Grigoriev I.V."/>
            <person name="Martin F.M."/>
            <person name="Hacquard S."/>
        </authorList>
    </citation>
    <scope>NUCLEOTIDE SEQUENCE</scope>
    <source>
        <strain evidence="5">MPI-CAGE-CH-0243</strain>
    </source>
</reference>
<dbReference type="PANTHER" id="PTHR28620">
    <property type="entry name" value="CENTROMERE PROTEIN V"/>
    <property type="match status" value="1"/>
</dbReference>
<dbReference type="Proteomes" id="UP000700596">
    <property type="component" value="Unassembled WGS sequence"/>
</dbReference>
<protein>
    <submittedName>
        <fullName evidence="5">Mss4-like protein</fullName>
    </submittedName>
</protein>
<dbReference type="InterPro" id="IPR052355">
    <property type="entry name" value="CENP-V-like"/>
</dbReference>
<sequence>MSDDFFTQWQTMERNESETYEGVCHCGTVRYTVTLNPPLPRQKVASCNCSICLRNGYLLVYPNRDQVAIKSGEEALKTYSFGRMRNLHKFCAHCGSNVFFDPRMQEFGDGPPGLDFLGVNVRMFKGVKLEKLDMVLIDGWSKFPFLDDTSHLH</sequence>
<keyword evidence="6" id="KW-1185">Reference proteome</keyword>
<name>A0A9P9DCY9_9PLEO</name>
<evidence type="ECO:0000313" key="5">
    <source>
        <dbReference type="EMBL" id="KAH7116858.1"/>
    </source>
</evidence>
<organism evidence="5 6">
    <name type="scientific">Dendryphion nanum</name>
    <dbReference type="NCBI Taxonomy" id="256645"/>
    <lineage>
        <taxon>Eukaryota</taxon>
        <taxon>Fungi</taxon>
        <taxon>Dikarya</taxon>
        <taxon>Ascomycota</taxon>
        <taxon>Pezizomycotina</taxon>
        <taxon>Dothideomycetes</taxon>
        <taxon>Pleosporomycetidae</taxon>
        <taxon>Pleosporales</taxon>
        <taxon>Torulaceae</taxon>
        <taxon>Dendryphion</taxon>
    </lineage>
</organism>
<proteinExistence type="inferred from homology"/>
<dbReference type="PANTHER" id="PTHR28620:SF1">
    <property type="entry name" value="CENP-V_GFA DOMAIN-CONTAINING PROTEIN"/>
    <property type="match status" value="1"/>
</dbReference>
<dbReference type="AlphaFoldDB" id="A0A9P9DCY9"/>
<gene>
    <name evidence="5" type="ORF">B0J11DRAFT_537720</name>
</gene>
<dbReference type="EMBL" id="JAGMWT010000014">
    <property type="protein sequence ID" value="KAH7116858.1"/>
    <property type="molecule type" value="Genomic_DNA"/>
</dbReference>
<evidence type="ECO:0000256" key="3">
    <source>
        <dbReference type="ARBA" id="ARBA00022833"/>
    </source>
</evidence>
<comment type="caution">
    <text evidence="5">The sequence shown here is derived from an EMBL/GenBank/DDBJ whole genome shotgun (WGS) entry which is preliminary data.</text>
</comment>
<evidence type="ECO:0000256" key="1">
    <source>
        <dbReference type="ARBA" id="ARBA00005495"/>
    </source>
</evidence>
<dbReference type="SUPFAM" id="SSF51316">
    <property type="entry name" value="Mss4-like"/>
    <property type="match status" value="1"/>
</dbReference>
<dbReference type="InterPro" id="IPR011057">
    <property type="entry name" value="Mss4-like_sf"/>
</dbReference>
<dbReference type="GO" id="GO:0016846">
    <property type="term" value="F:carbon-sulfur lyase activity"/>
    <property type="evidence" value="ECO:0007669"/>
    <property type="project" value="InterPro"/>
</dbReference>
<evidence type="ECO:0000256" key="2">
    <source>
        <dbReference type="ARBA" id="ARBA00022723"/>
    </source>
</evidence>
<dbReference type="PROSITE" id="PS51891">
    <property type="entry name" value="CENP_V_GFA"/>
    <property type="match status" value="1"/>
</dbReference>
<keyword evidence="3" id="KW-0862">Zinc</keyword>
<keyword evidence="2" id="KW-0479">Metal-binding</keyword>
<feature type="domain" description="CENP-V/GFA" evidence="4">
    <location>
        <begin position="20"/>
        <end position="141"/>
    </location>
</feature>